<keyword evidence="4" id="KW-0274">FAD</keyword>
<dbReference type="NCBIfam" id="NF007123">
    <property type="entry name" value="PRK09564.1"/>
    <property type="match status" value="1"/>
</dbReference>
<feature type="domain" description="Pyridine nucleotide-disulphide oxidoreductase dimerisation" evidence="7">
    <location>
        <begin position="333"/>
        <end position="436"/>
    </location>
</feature>
<reference evidence="9" key="1">
    <citation type="journal article" date="2020" name="mSystems">
        <title>Genome- and Community-Level Interaction Insights into Carbon Utilization and Element Cycling Functions of Hydrothermarchaeota in Hydrothermal Sediment.</title>
        <authorList>
            <person name="Zhou Z."/>
            <person name="Liu Y."/>
            <person name="Xu W."/>
            <person name="Pan J."/>
            <person name="Luo Z.H."/>
            <person name="Li M."/>
        </authorList>
    </citation>
    <scope>NUCLEOTIDE SEQUENCE [LARGE SCALE GENOMIC DNA]</scope>
    <source>
        <strain evidence="9">HyVt-577</strain>
    </source>
</reference>
<organism evidence="9">
    <name type="scientific">Caldithrix abyssi</name>
    <dbReference type="NCBI Taxonomy" id="187145"/>
    <lineage>
        <taxon>Bacteria</taxon>
        <taxon>Pseudomonadati</taxon>
        <taxon>Calditrichota</taxon>
        <taxon>Calditrichia</taxon>
        <taxon>Calditrichales</taxon>
        <taxon>Calditrichaceae</taxon>
        <taxon>Caldithrix</taxon>
    </lineage>
</organism>
<evidence type="ECO:0000256" key="5">
    <source>
        <dbReference type="ARBA" id="ARBA00023002"/>
    </source>
</evidence>
<keyword evidence="5 9" id="KW-0560">Oxidoreductase</keyword>
<dbReference type="InterPro" id="IPR004099">
    <property type="entry name" value="Pyr_nucl-diS_OxRdtase_dimer"/>
</dbReference>
<name>A0A7V4WX89_CALAY</name>
<dbReference type="Pfam" id="PF02852">
    <property type="entry name" value="Pyr_redox_dim"/>
    <property type="match status" value="1"/>
</dbReference>
<gene>
    <name evidence="9" type="ORF">ENK44_16685</name>
</gene>
<dbReference type="Gene3D" id="3.50.50.60">
    <property type="entry name" value="FAD/NAD(P)-binding domain"/>
    <property type="match status" value="2"/>
</dbReference>
<evidence type="ECO:0000259" key="7">
    <source>
        <dbReference type="Pfam" id="PF02852"/>
    </source>
</evidence>
<dbReference type="PANTHER" id="PTHR43429:SF1">
    <property type="entry name" value="NAD(P)H SULFUR OXIDOREDUCTASE (COA-DEPENDENT)"/>
    <property type="match status" value="1"/>
</dbReference>
<dbReference type="EC" id="1.8.1.14" evidence="9"/>
<dbReference type="Pfam" id="PF07992">
    <property type="entry name" value="Pyr_redox_2"/>
    <property type="match status" value="1"/>
</dbReference>
<dbReference type="InterPro" id="IPR023753">
    <property type="entry name" value="FAD/NAD-binding_dom"/>
</dbReference>
<evidence type="ECO:0000256" key="4">
    <source>
        <dbReference type="ARBA" id="ARBA00022827"/>
    </source>
</evidence>
<evidence type="ECO:0000256" key="2">
    <source>
        <dbReference type="ARBA" id="ARBA00009130"/>
    </source>
</evidence>
<dbReference type="InterPro" id="IPR016156">
    <property type="entry name" value="FAD/NAD-linked_Rdtase_dimer_sf"/>
</dbReference>
<dbReference type="GO" id="GO:0050451">
    <property type="term" value="F:CoA-disulfide reductase (NADPH) activity"/>
    <property type="evidence" value="ECO:0007669"/>
    <property type="project" value="UniProtKB-EC"/>
</dbReference>
<evidence type="ECO:0000256" key="1">
    <source>
        <dbReference type="ARBA" id="ARBA00001974"/>
    </source>
</evidence>
<comment type="similarity">
    <text evidence="2">Belongs to the class-III pyridine nucleotide-disulfide oxidoreductase family.</text>
</comment>
<dbReference type="PANTHER" id="PTHR43429">
    <property type="entry name" value="PYRIDINE NUCLEOTIDE-DISULFIDE OXIDOREDUCTASE DOMAIN-CONTAINING"/>
    <property type="match status" value="1"/>
</dbReference>
<dbReference type="InterPro" id="IPR050260">
    <property type="entry name" value="FAD-bd_OxRdtase"/>
</dbReference>
<dbReference type="Proteomes" id="UP000885779">
    <property type="component" value="Unassembled WGS sequence"/>
</dbReference>
<keyword evidence="6" id="KW-0676">Redox-active center</keyword>
<sequence>MKKNERFVIIGGNAAGMSAASRIRRNLPEAEIIVFEESGDVSYGACGLPYYISNDIPESERLIAISADDFRQKRNIDVRLHHRAVSFDPRKKTIELYSSTENNQEQISYDKLIIATGARSVKPPIDGIDLDNVFTLRTLQDGIRIKDSLDAKNHKNAIIVGGGYIGLEMAEALHKHGLKVTVVEMLDRLMPNVDTDISALVEEELHSKGCAVYKSNAVEEIMGGSAVERVRLSDGTVLPADILVIAAGVKPNVEFALSGGVQLGGTGAIAVSSTMRTNVHNVFAAGDCAEAKNLVTGKNDYIPLGTTANKQGRIAGDNASGKASKFAGIVGTAAVKVFDLEIARTGICSATAKKLYPSAQSILIKSKSRAGYYPNPQKITVKLIFRPEDGRLLGAQMAGGEGVAKRIDVLATALHQRMSVQDIVELDLSYAPPFAPVWDPILVAANQATKLVRK</sequence>
<accession>A0A7V4WX89</accession>
<dbReference type="EMBL" id="DRQG01000154">
    <property type="protein sequence ID" value="HGY57347.1"/>
    <property type="molecule type" value="Genomic_DNA"/>
</dbReference>
<dbReference type="PRINTS" id="PR00368">
    <property type="entry name" value="FADPNR"/>
</dbReference>
<keyword evidence="3" id="KW-0285">Flavoprotein</keyword>
<dbReference type="PRINTS" id="PR00411">
    <property type="entry name" value="PNDRDTASEI"/>
</dbReference>
<evidence type="ECO:0000256" key="6">
    <source>
        <dbReference type="ARBA" id="ARBA00023284"/>
    </source>
</evidence>
<evidence type="ECO:0000313" key="9">
    <source>
        <dbReference type="EMBL" id="HGY57347.1"/>
    </source>
</evidence>
<proteinExistence type="inferred from homology"/>
<dbReference type="SUPFAM" id="SSF51905">
    <property type="entry name" value="FAD/NAD(P)-binding domain"/>
    <property type="match status" value="2"/>
</dbReference>
<protein>
    <submittedName>
        <fullName evidence="9">CoA-disulfide reductase</fullName>
        <ecNumber evidence="9">1.8.1.14</ecNumber>
    </submittedName>
</protein>
<evidence type="ECO:0000259" key="8">
    <source>
        <dbReference type="Pfam" id="PF07992"/>
    </source>
</evidence>
<dbReference type="AlphaFoldDB" id="A0A7V4WX89"/>
<evidence type="ECO:0000256" key="3">
    <source>
        <dbReference type="ARBA" id="ARBA00022630"/>
    </source>
</evidence>
<feature type="domain" description="FAD/NAD(P)-binding" evidence="8">
    <location>
        <begin position="7"/>
        <end position="312"/>
    </location>
</feature>
<comment type="cofactor">
    <cofactor evidence="1">
        <name>FAD</name>
        <dbReference type="ChEBI" id="CHEBI:57692"/>
    </cofactor>
</comment>
<dbReference type="InterPro" id="IPR036188">
    <property type="entry name" value="FAD/NAD-bd_sf"/>
</dbReference>
<comment type="caution">
    <text evidence="9">The sequence shown here is derived from an EMBL/GenBank/DDBJ whole genome shotgun (WGS) entry which is preliminary data.</text>
</comment>
<dbReference type="SUPFAM" id="SSF55424">
    <property type="entry name" value="FAD/NAD-linked reductases, dimerisation (C-terminal) domain"/>
    <property type="match status" value="1"/>
</dbReference>